<evidence type="ECO:0000313" key="5">
    <source>
        <dbReference type="Proteomes" id="UP000481858"/>
    </source>
</evidence>
<dbReference type="InParanoid" id="A0A7C8IKT2"/>
<comment type="similarity">
    <text evidence="1">Belongs to the peptidase S33 family.</text>
</comment>
<proteinExistence type="inferred from homology"/>
<dbReference type="Pfam" id="PF00561">
    <property type="entry name" value="Abhydrolase_1"/>
    <property type="match status" value="1"/>
</dbReference>
<dbReference type="InterPro" id="IPR002410">
    <property type="entry name" value="Peptidase_S33"/>
</dbReference>
<evidence type="ECO:0000256" key="2">
    <source>
        <dbReference type="ARBA" id="ARBA00022801"/>
    </source>
</evidence>
<keyword evidence="2" id="KW-0378">Hydrolase</keyword>
<dbReference type="GO" id="GO:0006508">
    <property type="term" value="P:proteolysis"/>
    <property type="evidence" value="ECO:0007669"/>
    <property type="project" value="InterPro"/>
</dbReference>
<gene>
    <name evidence="4" type="ORF">GQX73_g7415</name>
</gene>
<dbReference type="EMBL" id="WUBL01000096">
    <property type="protein sequence ID" value="KAF2966141.1"/>
    <property type="molecule type" value="Genomic_DNA"/>
</dbReference>
<dbReference type="Gene3D" id="3.40.50.1820">
    <property type="entry name" value="alpha/beta hydrolase"/>
    <property type="match status" value="1"/>
</dbReference>
<dbReference type="SUPFAM" id="SSF53474">
    <property type="entry name" value="alpha/beta-Hydrolases"/>
    <property type="match status" value="1"/>
</dbReference>
<dbReference type="InterPro" id="IPR000073">
    <property type="entry name" value="AB_hydrolase_1"/>
</dbReference>
<dbReference type="OrthoDB" id="190201at2759"/>
<keyword evidence="5" id="KW-1185">Reference proteome</keyword>
<name>A0A7C8IKT2_9PEZI</name>
<dbReference type="InterPro" id="IPR029058">
    <property type="entry name" value="AB_hydrolase_fold"/>
</dbReference>
<dbReference type="PRINTS" id="PR00793">
    <property type="entry name" value="PROAMNOPTASE"/>
</dbReference>
<evidence type="ECO:0000256" key="1">
    <source>
        <dbReference type="ARBA" id="ARBA00010088"/>
    </source>
</evidence>
<comment type="caution">
    <text evidence="4">The sequence shown here is derived from an EMBL/GenBank/DDBJ whole genome shotgun (WGS) entry which is preliminary data.</text>
</comment>
<dbReference type="AlphaFoldDB" id="A0A7C8IKT2"/>
<evidence type="ECO:0000313" key="4">
    <source>
        <dbReference type="EMBL" id="KAF2966141.1"/>
    </source>
</evidence>
<dbReference type="Proteomes" id="UP000481858">
    <property type="component" value="Unassembled WGS sequence"/>
</dbReference>
<reference evidence="4 5" key="1">
    <citation type="submission" date="2019-12" db="EMBL/GenBank/DDBJ databases">
        <title>Draft genome sequence of the ascomycete Xylaria multiplex DSM 110363.</title>
        <authorList>
            <person name="Buettner E."/>
            <person name="Kellner H."/>
        </authorList>
    </citation>
    <scope>NUCLEOTIDE SEQUENCE [LARGE SCALE GENOMIC DNA]</scope>
    <source>
        <strain evidence="4 5">DSM 110363</strain>
    </source>
</reference>
<feature type="domain" description="AB hydrolase-1" evidence="3">
    <location>
        <begin position="37"/>
        <end position="153"/>
    </location>
</feature>
<dbReference type="GO" id="GO:0008233">
    <property type="term" value="F:peptidase activity"/>
    <property type="evidence" value="ECO:0007669"/>
    <property type="project" value="InterPro"/>
</dbReference>
<sequence>MALPTSEGEVAFEASGTNKPCKTWYKFIGSLDSKATPLIALPGGPGGGHKYLTPLNDLYEKYDIPIVYYDQVGCGRSTHFRERVGDDSFWTFDLFIQELDNLIDCLNLRENGFYIFDQSWRGMLGSTYASRRPQGLKKLVLVSSLASMPLYIKGCEELLAKLLLDIRDILEECDRKGTHESEGLQTYRIHPMPEAVQAFNHFKGDPTSYLTMQGPSESVVVGTAPAFLPQETDREPRSSGDLVRLGASTTSQFPPALPSLRSSVESRYTHPQPRGAGFGYSVPESVLRIDQGSSTFDSKIQLQDSAEVDQGNKIGYITPSQFSQFSQTGSIFNGEITANKESKVQQGNIIWQK</sequence>
<organism evidence="4 5">
    <name type="scientific">Xylaria multiplex</name>
    <dbReference type="NCBI Taxonomy" id="323545"/>
    <lineage>
        <taxon>Eukaryota</taxon>
        <taxon>Fungi</taxon>
        <taxon>Dikarya</taxon>
        <taxon>Ascomycota</taxon>
        <taxon>Pezizomycotina</taxon>
        <taxon>Sordariomycetes</taxon>
        <taxon>Xylariomycetidae</taxon>
        <taxon>Xylariales</taxon>
        <taxon>Xylariaceae</taxon>
        <taxon>Xylaria</taxon>
    </lineage>
</organism>
<protein>
    <recommendedName>
        <fullName evidence="3">AB hydrolase-1 domain-containing protein</fullName>
    </recommendedName>
</protein>
<accession>A0A7C8IKT2</accession>
<evidence type="ECO:0000259" key="3">
    <source>
        <dbReference type="Pfam" id="PF00561"/>
    </source>
</evidence>